<organism evidence="1 2">
    <name type="scientific">Anaerosacchariphilus polymeriproducens</name>
    <dbReference type="NCBI Taxonomy" id="1812858"/>
    <lineage>
        <taxon>Bacteria</taxon>
        <taxon>Bacillati</taxon>
        <taxon>Bacillota</taxon>
        <taxon>Clostridia</taxon>
        <taxon>Lachnospirales</taxon>
        <taxon>Lachnospiraceae</taxon>
        <taxon>Anaerosacchariphilus</taxon>
    </lineage>
</organism>
<dbReference type="SUPFAM" id="SSF63393">
    <property type="entry name" value="RNA polymerase subunits"/>
    <property type="match status" value="1"/>
</dbReference>
<comment type="caution">
    <text evidence="1">The sequence shown here is derived from an EMBL/GenBank/DDBJ whole genome shotgun (WGS) entry which is preliminary data.</text>
</comment>
<dbReference type="GO" id="GO:0000428">
    <property type="term" value="C:DNA-directed RNA polymerase complex"/>
    <property type="evidence" value="ECO:0007669"/>
    <property type="project" value="UniProtKB-KW"/>
</dbReference>
<accession>A0A371ARD8</accession>
<keyword evidence="1" id="KW-0804">Transcription</keyword>
<dbReference type="AlphaFoldDB" id="A0A371ARD8"/>
<proteinExistence type="predicted"/>
<evidence type="ECO:0000313" key="2">
    <source>
        <dbReference type="Proteomes" id="UP000255036"/>
    </source>
</evidence>
<keyword evidence="1" id="KW-0240">DNA-directed RNA polymerase</keyword>
<dbReference type="Proteomes" id="UP000255036">
    <property type="component" value="Unassembled WGS sequence"/>
</dbReference>
<sequence>MMKVYICPRCGWVREVSRRKEVECHKCGLPQMTLTDMLYENFIELNKEERQAFAEQWMKEHGKVE</sequence>
<dbReference type="RefSeq" id="WP_115483322.1">
    <property type="nucleotide sequence ID" value="NZ_QRCT01000050.1"/>
</dbReference>
<gene>
    <name evidence="1" type="ORF">DWV06_16560</name>
</gene>
<name>A0A371ARD8_9FIRM</name>
<evidence type="ECO:0000313" key="1">
    <source>
        <dbReference type="EMBL" id="RDU22141.1"/>
    </source>
</evidence>
<keyword evidence="2" id="KW-1185">Reference proteome</keyword>
<dbReference type="InterPro" id="IPR029040">
    <property type="entry name" value="RPABC4/Spt4"/>
</dbReference>
<protein>
    <submittedName>
        <fullName evidence="1">DNA-directed RNA polymerase subunit M</fullName>
    </submittedName>
</protein>
<dbReference type="EMBL" id="QRCT01000050">
    <property type="protein sequence ID" value="RDU22141.1"/>
    <property type="molecule type" value="Genomic_DNA"/>
</dbReference>
<dbReference type="OrthoDB" id="1770358at2"/>
<reference evidence="1 2" key="1">
    <citation type="submission" date="2018-07" db="EMBL/GenBank/DDBJ databases">
        <title>Anaerosacharophilus polymeroproducens gen. nov. sp. nov., an anaerobic bacterium isolated from salt field.</title>
        <authorList>
            <person name="Kim W."/>
            <person name="Yang S.-H."/>
            <person name="Oh J."/>
            <person name="Lee J.-H."/>
            <person name="Kwon K.K."/>
        </authorList>
    </citation>
    <scope>NUCLEOTIDE SEQUENCE [LARGE SCALE GENOMIC DNA]</scope>
    <source>
        <strain evidence="1 2">MCWD5</strain>
    </source>
</reference>